<dbReference type="PANTHER" id="PTHR43437">
    <property type="entry name" value="HYDROXYACYL-THIOESTER DEHYDRATASE TYPE 2, MITOCHONDRIAL-RELATED"/>
    <property type="match status" value="1"/>
</dbReference>
<proteinExistence type="predicted"/>
<evidence type="ECO:0000313" key="3">
    <source>
        <dbReference type="Proteomes" id="UP000071859"/>
    </source>
</evidence>
<accession>A0A158CRS9</accession>
<dbReference type="InterPro" id="IPR002539">
    <property type="entry name" value="MaoC-like_dom"/>
</dbReference>
<dbReference type="OrthoDB" id="9800237at2"/>
<gene>
    <name evidence="2" type="ORF">AWB78_04279</name>
</gene>
<dbReference type="CDD" id="cd03449">
    <property type="entry name" value="R_hydratase"/>
    <property type="match status" value="1"/>
</dbReference>
<sequence>MSAQPNNWPALLRFDDVEIGRAQVNVHSVTEAEVNAFGHLSGDLNPLHMEDAFAECSPFGRRVVHGLLTAALVSAAHTELTGPGFAYVGQELRFLGPVYIGDTVTINVCVVEKKPAKHILVMDTTVRNQQGRVVLSGLSALKELRFDHALMARSAAA</sequence>
<dbReference type="InterPro" id="IPR029069">
    <property type="entry name" value="HotDog_dom_sf"/>
</dbReference>
<dbReference type="Gene3D" id="3.10.129.10">
    <property type="entry name" value="Hotdog Thioesterase"/>
    <property type="match status" value="1"/>
</dbReference>
<evidence type="ECO:0000259" key="1">
    <source>
        <dbReference type="Pfam" id="PF01575"/>
    </source>
</evidence>
<dbReference type="EMBL" id="FCOX02000023">
    <property type="protein sequence ID" value="SAK84931.1"/>
    <property type="molecule type" value="Genomic_DNA"/>
</dbReference>
<organism evidence="2 3">
    <name type="scientific">Caballeronia calidae</name>
    <dbReference type="NCBI Taxonomy" id="1777139"/>
    <lineage>
        <taxon>Bacteria</taxon>
        <taxon>Pseudomonadati</taxon>
        <taxon>Pseudomonadota</taxon>
        <taxon>Betaproteobacteria</taxon>
        <taxon>Burkholderiales</taxon>
        <taxon>Burkholderiaceae</taxon>
        <taxon>Caballeronia</taxon>
    </lineage>
</organism>
<dbReference type="GO" id="GO:0016740">
    <property type="term" value="F:transferase activity"/>
    <property type="evidence" value="ECO:0007669"/>
    <property type="project" value="UniProtKB-KW"/>
</dbReference>
<dbReference type="SUPFAM" id="SSF54637">
    <property type="entry name" value="Thioesterase/thiol ester dehydrase-isomerase"/>
    <property type="match status" value="1"/>
</dbReference>
<dbReference type="PANTHER" id="PTHR43437:SF3">
    <property type="entry name" value="HYDROXYACYL-THIOESTER DEHYDRATASE TYPE 2, MITOCHONDRIAL"/>
    <property type="match status" value="1"/>
</dbReference>
<reference evidence="2" key="1">
    <citation type="submission" date="2016-01" db="EMBL/GenBank/DDBJ databases">
        <authorList>
            <person name="Peeters C."/>
        </authorList>
    </citation>
    <scope>NUCLEOTIDE SEQUENCE</scope>
    <source>
        <strain evidence="2">LMG 29321</strain>
    </source>
</reference>
<dbReference type="InterPro" id="IPR050965">
    <property type="entry name" value="UPF0336/Enoyl-CoA_hydratase"/>
</dbReference>
<dbReference type="GO" id="GO:0006633">
    <property type="term" value="P:fatty acid biosynthetic process"/>
    <property type="evidence" value="ECO:0007669"/>
    <property type="project" value="TreeGrafter"/>
</dbReference>
<dbReference type="GO" id="GO:0019171">
    <property type="term" value="F:(3R)-hydroxyacyl-[acyl-carrier-protein] dehydratase activity"/>
    <property type="evidence" value="ECO:0007669"/>
    <property type="project" value="TreeGrafter"/>
</dbReference>
<dbReference type="AlphaFoldDB" id="A0A158CRS9"/>
<dbReference type="Proteomes" id="UP000071859">
    <property type="component" value="Unassembled WGS sequence"/>
</dbReference>
<comment type="caution">
    <text evidence="2">The sequence shown here is derived from an EMBL/GenBank/DDBJ whole genome shotgun (WGS) entry which is preliminary data.</text>
</comment>
<evidence type="ECO:0000313" key="2">
    <source>
        <dbReference type="EMBL" id="SAK84931.1"/>
    </source>
</evidence>
<dbReference type="RefSeq" id="WP_062607735.1">
    <property type="nucleotide sequence ID" value="NZ_FCOX02000023.1"/>
</dbReference>
<keyword evidence="3" id="KW-1185">Reference proteome</keyword>
<feature type="domain" description="MaoC-like" evidence="1">
    <location>
        <begin position="26"/>
        <end position="127"/>
    </location>
</feature>
<protein>
    <submittedName>
        <fullName evidence="2">Bifunctional enoyl-CoA hydratase/phosphate acetyltransferase</fullName>
    </submittedName>
</protein>
<dbReference type="Pfam" id="PF01575">
    <property type="entry name" value="MaoC_dehydratas"/>
    <property type="match status" value="1"/>
</dbReference>
<name>A0A158CRS9_9BURK</name>